<proteinExistence type="predicted"/>
<evidence type="ECO:0000256" key="1">
    <source>
        <dbReference type="SAM" id="MobiDB-lite"/>
    </source>
</evidence>
<organism evidence="2 3">
    <name type="scientific">Oryza rufipogon</name>
    <name type="common">Brownbeard rice</name>
    <name type="synonym">Asian wild rice</name>
    <dbReference type="NCBI Taxonomy" id="4529"/>
    <lineage>
        <taxon>Eukaryota</taxon>
        <taxon>Viridiplantae</taxon>
        <taxon>Streptophyta</taxon>
        <taxon>Embryophyta</taxon>
        <taxon>Tracheophyta</taxon>
        <taxon>Spermatophyta</taxon>
        <taxon>Magnoliopsida</taxon>
        <taxon>Liliopsida</taxon>
        <taxon>Poales</taxon>
        <taxon>Poaceae</taxon>
        <taxon>BOP clade</taxon>
        <taxon>Oryzoideae</taxon>
        <taxon>Oryzeae</taxon>
        <taxon>Oryzinae</taxon>
        <taxon>Oryza</taxon>
    </lineage>
</organism>
<feature type="region of interest" description="Disordered" evidence="1">
    <location>
        <begin position="1"/>
        <end position="23"/>
    </location>
</feature>
<evidence type="ECO:0000313" key="2">
    <source>
        <dbReference type="EnsemblPlants" id="ORUFI05G03850.1"/>
    </source>
</evidence>
<feature type="region of interest" description="Disordered" evidence="1">
    <location>
        <begin position="126"/>
        <end position="148"/>
    </location>
</feature>
<dbReference type="EnsemblPlants" id="ORUFI05G03850.1">
    <property type="protein sequence ID" value="ORUFI05G03850.1"/>
    <property type="gene ID" value="ORUFI05G03850"/>
</dbReference>
<dbReference type="OMA" id="GAHYCAD"/>
<name>A0A0E0PHP4_ORYRU</name>
<dbReference type="Gramene" id="ORUFI05G03850.1">
    <property type="protein sequence ID" value="ORUFI05G03850.1"/>
    <property type="gene ID" value="ORUFI05G03850"/>
</dbReference>
<evidence type="ECO:0000313" key="3">
    <source>
        <dbReference type="Proteomes" id="UP000008022"/>
    </source>
</evidence>
<accession>A0A0E0PHP4</accession>
<reference evidence="2" key="2">
    <citation type="submission" date="2015-06" db="UniProtKB">
        <authorList>
            <consortium name="EnsemblPlants"/>
        </authorList>
    </citation>
    <scope>IDENTIFICATION</scope>
</reference>
<feature type="compositionally biased region" description="Pro residues" evidence="1">
    <location>
        <begin position="1"/>
        <end position="17"/>
    </location>
</feature>
<reference evidence="3" key="1">
    <citation type="submission" date="2013-06" db="EMBL/GenBank/DDBJ databases">
        <authorList>
            <person name="Zhao Q."/>
        </authorList>
    </citation>
    <scope>NUCLEOTIDE SEQUENCE</scope>
    <source>
        <strain evidence="3">cv. W1943</strain>
    </source>
</reference>
<feature type="compositionally biased region" description="Low complexity" evidence="1">
    <location>
        <begin position="129"/>
        <end position="140"/>
    </location>
</feature>
<dbReference type="HOGENOM" id="CLU_1868418_0_0_1"/>
<dbReference type="Proteomes" id="UP000008022">
    <property type="component" value="Unassembled WGS sequence"/>
</dbReference>
<dbReference type="AlphaFoldDB" id="A0A0E0PHP4"/>
<keyword evidence="3" id="KW-1185">Reference proteome</keyword>
<sequence length="160" mass="17544">MTSPPLPPTHALPPPPASDAEPPTCRHAVLSAAVPPSSSLDVERTRGALWQRDQLRRCRHFSPESKENGVIIHQQSGAHYCADLGHQGAVIQTPFFTTGIWVELASKRWGHMEDFEYGVYDDQTDHEGSLSSSGSSTDSSPINLSTESIRRQCIPKDKPC</sequence>
<protein>
    <submittedName>
        <fullName evidence="2">Uncharacterized protein</fullName>
    </submittedName>
</protein>